<organism evidence="1">
    <name type="scientific">Sesamum angustifolium</name>
    <dbReference type="NCBI Taxonomy" id="2727405"/>
    <lineage>
        <taxon>Eukaryota</taxon>
        <taxon>Viridiplantae</taxon>
        <taxon>Streptophyta</taxon>
        <taxon>Embryophyta</taxon>
        <taxon>Tracheophyta</taxon>
        <taxon>Spermatophyta</taxon>
        <taxon>Magnoliopsida</taxon>
        <taxon>eudicotyledons</taxon>
        <taxon>Gunneridae</taxon>
        <taxon>Pentapetalae</taxon>
        <taxon>asterids</taxon>
        <taxon>lamiids</taxon>
        <taxon>Lamiales</taxon>
        <taxon>Pedaliaceae</taxon>
        <taxon>Sesamum</taxon>
    </lineage>
</organism>
<sequence>MQEEMHRRWTKAQQICGAEPEKFTCEEMLKCERECKVGHFDDVREGSGIGAKYFSGEGKHGSCVDEDVDISWWGGL</sequence>
<dbReference type="AlphaFoldDB" id="A0AAW2RMQ8"/>
<reference evidence="1" key="1">
    <citation type="submission" date="2020-06" db="EMBL/GenBank/DDBJ databases">
        <authorList>
            <person name="Li T."/>
            <person name="Hu X."/>
            <person name="Zhang T."/>
            <person name="Song X."/>
            <person name="Zhang H."/>
            <person name="Dai N."/>
            <person name="Sheng W."/>
            <person name="Hou X."/>
            <person name="Wei L."/>
        </authorList>
    </citation>
    <scope>NUCLEOTIDE SEQUENCE</scope>
    <source>
        <strain evidence="1">G01</strain>
        <tissue evidence="1">Leaf</tissue>
    </source>
</reference>
<gene>
    <name evidence="1" type="ORF">Sangu_0183100</name>
</gene>
<accession>A0AAW2RMQ8</accession>
<comment type="caution">
    <text evidence="1">The sequence shown here is derived from an EMBL/GenBank/DDBJ whole genome shotgun (WGS) entry which is preliminary data.</text>
</comment>
<protein>
    <submittedName>
        <fullName evidence="1">Uncharacterized protein</fullName>
    </submittedName>
</protein>
<name>A0AAW2RMQ8_9LAMI</name>
<dbReference type="EMBL" id="JACGWK010000001">
    <property type="protein sequence ID" value="KAL0381188.1"/>
    <property type="molecule type" value="Genomic_DNA"/>
</dbReference>
<evidence type="ECO:0000313" key="1">
    <source>
        <dbReference type="EMBL" id="KAL0381188.1"/>
    </source>
</evidence>
<reference evidence="1" key="2">
    <citation type="journal article" date="2024" name="Plant">
        <title>Genomic evolution and insights into agronomic trait innovations of Sesamum species.</title>
        <authorList>
            <person name="Miao H."/>
            <person name="Wang L."/>
            <person name="Qu L."/>
            <person name="Liu H."/>
            <person name="Sun Y."/>
            <person name="Le M."/>
            <person name="Wang Q."/>
            <person name="Wei S."/>
            <person name="Zheng Y."/>
            <person name="Lin W."/>
            <person name="Duan Y."/>
            <person name="Cao H."/>
            <person name="Xiong S."/>
            <person name="Wang X."/>
            <person name="Wei L."/>
            <person name="Li C."/>
            <person name="Ma Q."/>
            <person name="Ju M."/>
            <person name="Zhao R."/>
            <person name="Li G."/>
            <person name="Mu C."/>
            <person name="Tian Q."/>
            <person name="Mei H."/>
            <person name="Zhang T."/>
            <person name="Gao T."/>
            <person name="Zhang H."/>
        </authorList>
    </citation>
    <scope>NUCLEOTIDE SEQUENCE</scope>
    <source>
        <strain evidence="1">G01</strain>
    </source>
</reference>
<proteinExistence type="predicted"/>